<sequence>MLNFLLGSSMISTNPILSPFKQKGLSFQSGSICVHCENKLYLTKRLDAAAKNACSHYKKDTTCRGFFKSRYIKKIAPIVSCTTIYKGNKFQEYVLNNELLLEWPLSSTINILDQKRDYAIVQYNPDTKTCKPISATRRAPKLDEEACHVLGLKKSLKKNKVMRRGIAT</sequence>
<reference evidence="1 2" key="1">
    <citation type="journal article" date="2018" name="BMC Genomics">
        <title>Comparative genome analyses reveal sequence features reflecting distinct modes of host-adaptation between dicot and monocot powdery mildew.</title>
        <authorList>
            <person name="Wu Y."/>
            <person name="Ma X."/>
            <person name="Pan Z."/>
            <person name="Kale S.D."/>
            <person name="Song Y."/>
            <person name="King H."/>
            <person name="Zhang Q."/>
            <person name="Presley C."/>
            <person name="Deng X."/>
            <person name="Wei C.I."/>
            <person name="Xiao S."/>
        </authorList>
    </citation>
    <scope>NUCLEOTIDE SEQUENCE [LARGE SCALE GENOMIC DNA]</scope>
    <source>
        <strain evidence="1">UMSG2</strain>
    </source>
</reference>
<protein>
    <submittedName>
        <fullName evidence="1">Uncharacterized protein</fullName>
    </submittedName>
</protein>
<evidence type="ECO:0000313" key="1">
    <source>
        <dbReference type="EMBL" id="RKF56618.1"/>
    </source>
</evidence>
<proteinExistence type="predicted"/>
<dbReference type="AlphaFoldDB" id="A0A420HGV3"/>
<gene>
    <name evidence="1" type="ORF">OnM2_080054</name>
</gene>
<evidence type="ECO:0000313" key="2">
    <source>
        <dbReference type="Proteomes" id="UP000286134"/>
    </source>
</evidence>
<keyword evidence="2" id="KW-1185">Reference proteome</keyword>
<name>A0A420HGV3_9PEZI</name>
<dbReference type="Proteomes" id="UP000286134">
    <property type="component" value="Unassembled WGS sequence"/>
</dbReference>
<organism evidence="1 2">
    <name type="scientific">Erysiphe neolycopersici</name>
    <dbReference type="NCBI Taxonomy" id="212602"/>
    <lineage>
        <taxon>Eukaryota</taxon>
        <taxon>Fungi</taxon>
        <taxon>Dikarya</taxon>
        <taxon>Ascomycota</taxon>
        <taxon>Pezizomycotina</taxon>
        <taxon>Leotiomycetes</taxon>
        <taxon>Erysiphales</taxon>
        <taxon>Erysiphaceae</taxon>
        <taxon>Erysiphe</taxon>
    </lineage>
</organism>
<accession>A0A420HGV3</accession>
<comment type="caution">
    <text evidence="1">The sequence shown here is derived from an EMBL/GenBank/DDBJ whole genome shotgun (WGS) entry which is preliminary data.</text>
</comment>
<dbReference type="EMBL" id="MCFK01008023">
    <property type="protein sequence ID" value="RKF56618.1"/>
    <property type="molecule type" value="Genomic_DNA"/>
</dbReference>